<evidence type="ECO:0000313" key="6">
    <source>
        <dbReference type="Proteomes" id="UP000003323"/>
    </source>
</evidence>
<evidence type="ECO:0000259" key="4">
    <source>
        <dbReference type="PROSITE" id="PS50932"/>
    </source>
</evidence>
<dbReference type="Pfam" id="PF13377">
    <property type="entry name" value="Peripla_BP_3"/>
    <property type="match status" value="1"/>
</dbReference>
<feature type="domain" description="HTH lacI-type" evidence="4">
    <location>
        <begin position="19"/>
        <end position="73"/>
    </location>
</feature>
<gene>
    <name evidence="5" type="ORF">HMPREF0168_2113</name>
</gene>
<dbReference type="Gene3D" id="1.10.260.40">
    <property type="entry name" value="lambda repressor-like DNA-binding domains"/>
    <property type="match status" value="1"/>
</dbReference>
<dbReference type="InterPro" id="IPR010982">
    <property type="entry name" value="Lambda_DNA-bd_dom_sf"/>
</dbReference>
<proteinExistence type="predicted"/>
<dbReference type="InterPro" id="IPR000843">
    <property type="entry name" value="HTH_LacI"/>
</dbReference>
<evidence type="ECO:0000256" key="3">
    <source>
        <dbReference type="ARBA" id="ARBA00023163"/>
    </source>
</evidence>
<dbReference type="SMART" id="SM00354">
    <property type="entry name" value="HTH_LACI"/>
    <property type="match status" value="1"/>
</dbReference>
<dbReference type="InterPro" id="IPR046335">
    <property type="entry name" value="LacI/GalR-like_sensor"/>
</dbReference>
<reference evidence="5 6" key="1">
    <citation type="submission" date="2010-08" db="EMBL/GenBank/DDBJ databases">
        <authorList>
            <person name="Muzny D."/>
            <person name="Qin X."/>
            <person name="Deng J."/>
            <person name="Jiang H."/>
            <person name="Liu Y."/>
            <person name="Qu J."/>
            <person name="Song X.-Z."/>
            <person name="Zhang L."/>
            <person name="Thornton R."/>
            <person name="Coyle M."/>
            <person name="Francisco L."/>
            <person name="Jackson L."/>
            <person name="Javaid M."/>
            <person name="Korchina V."/>
            <person name="Kovar C."/>
            <person name="Mata R."/>
            <person name="Mathew T."/>
            <person name="Ngo R."/>
            <person name="Nguyen L."/>
            <person name="Nguyen N."/>
            <person name="Okwuonu G."/>
            <person name="Ongeri F."/>
            <person name="Pham C."/>
            <person name="Simmons D."/>
            <person name="Wilczek-Boney K."/>
            <person name="Hale W."/>
            <person name="Jakkamsetti A."/>
            <person name="Pham P."/>
            <person name="Ruth R."/>
            <person name="San Lucas F."/>
            <person name="Warren J."/>
            <person name="Zhang J."/>
            <person name="Zhao Z."/>
            <person name="Zhou C."/>
            <person name="Zhu D."/>
            <person name="Lee S."/>
            <person name="Bess C."/>
            <person name="Blankenburg K."/>
            <person name="Forbes L."/>
            <person name="Fu Q."/>
            <person name="Gubbala S."/>
            <person name="Hirani K."/>
            <person name="Jayaseelan J.C."/>
            <person name="Lara F."/>
            <person name="Munidasa M."/>
            <person name="Palculict T."/>
            <person name="Patil S."/>
            <person name="Pu L.-L."/>
            <person name="Saada N."/>
            <person name="Tang L."/>
            <person name="Weissenberger G."/>
            <person name="Zhu Y."/>
            <person name="Hemphill L."/>
            <person name="Shang Y."/>
            <person name="Youmans B."/>
            <person name="Ayvaz T."/>
            <person name="Ross M."/>
            <person name="Santibanez J."/>
            <person name="Aqrawi P."/>
            <person name="Gross S."/>
            <person name="Joshi V."/>
            <person name="Fowler G."/>
            <person name="Nazareth L."/>
            <person name="Reid J."/>
            <person name="Worley K."/>
            <person name="Petrosino J."/>
            <person name="Highlander S."/>
            <person name="Gibbs R."/>
        </authorList>
    </citation>
    <scope>NUCLEOTIDE SEQUENCE [LARGE SCALE GENOMIC DNA]</scope>
    <source>
        <strain evidence="5 6">ATCC 27679</strain>
    </source>
</reference>
<dbReference type="InterPro" id="IPR028082">
    <property type="entry name" value="Peripla_BP_I"/>
</dbReference>
<organism evidence="5 6">
    <name type="scientific">Bifidobacterium dentium ATCC 27679</name>
    <dbReference type="NCBI Taxonomy" id="871562"/>
    <lineage>
        <taxon>Bacteria</taxon>
        <taxon>Bacillati</taxon>
        <taxon>Actinomycetota</taxon>
        <taxon>Actinomycetes</taxon>
        <taxon>Bifidobacteriales</taxon>
        <taxon>Bifidobacteriaceae</taxon>
        <taxon>Bifidobacterium</taxon>
    </lineage>
</organism>
<dbReference type="Proteomes" id="UP000003323">
    <property type="component" value="Unassembled WGS sequence"/>
</dbReference>
<dbReference type="PROSITE" id="PS00356">
    <property type="entry name" value="HTH_LACI_1"/>
    <property type="match status" value="1"/>
</dbReference>
<dbReference type="HOGENOM" id="CLU_037628_6_1_11"/>
<dbReference type="PANTHER" id="PTHR30146:SF109">
    <property type="entry name" value="HTH-TYPE TRANSCRIPTIONAL REGULATOR GALS"/>
    <property type="match status" value="1"/>
</dbReference>
<name>E0QAF5_9BIFI</name>
<keyword evidence="1" id="KW-0805">Transcription regulation</keyword>
<evidence type="ECO:0000313" key="5">
    <source>
        <dbReference type="EMBL" id="EFM40486.1"/>
    </source>
</evidence>
<dbReference type="PANTHER" id="PTHR30146">
    <property type="entry name" value="LACI-RELATED TRANSCRIPTIONAL REPRESSOR"/>
    <property type="match status" value="1"/>
</dbReference>
<protein>
    <submittedName>
        <fullName evidence="5">Transcriptional regulator, LacI family</fullName>
    </submittedName>
</protein>
<keyword evidence="3" id="KW-0804">Transcription</keyword>
<dbReference type="Pfam" id="PF00356">
    <property type="entry name" value="LacI"/>
    <property type="match status" value="1"/>
</dbReference>
<dbReference type="Gene3D" id="3.40.50.2300">
    <property type="match status" value="2"/>
</dbReference>
<dbReference type="SUPFAM" id="SSF47413">
    <property type="entry name" value="lambda repressor-like DNA-binding domains"/>
    <property type="match status" value="1"/>
</dbReference>
<dbReference type="CDD" id="cd01392">
    <property type="entry name" value="HTH_LacI"/>
    <property type="match status" value="1"/>
</dbReference>
<dbReference type="EMBL" id="AEEQ01000014">
    <property type="protein sequence ID" value="EFM40486.1"/>
    <property type="molecule type" value="Genomic_DNA"/>
</dbReference>
<dbReference type="PROSITE" id="PS50932">
    <property type="entry name" value="HTH_LACI_2"/>
    <property type="match status" value="1"/>
</dbReference>
<comment type="caution">
    <text evidence="5">The sequence shown here is derived from an EMBL/GenBank/DDBJ whole genome shotgun (WGS) entry which is preliminary data.</text>
</comment>
<dbReference type="GO" id="GO:0000976">
    <property type="term" value="F:transcription cis-regulatory region binding"/>
    <property type="evidence" value="ECO:0007669"/>
    <property type="project" value="TreeGrafter"/>
</dbReference>
<dbReference type="GO" id="GO:0003700">
    <property type="term" value="F:DNA-binding transcription factor activity"/>
    <property type="evidence" value="ECO:0007669"/>
    <property type="project" value="TreeGrafter"/>
</dbReference>
<sequence length="384" mass="41678">MAAIQQLQRSTHKKGYPMVTLKDVARKAGVSMSTASAALRGKDIVKPDTTQRVLEAANTLNYRINLSARALRSGKSDIFTMIVPDLENQYYAKMANAMSNVLTADKKRLVVQISMYDSQRELDQIRQIDPSTCDGLFICSTHNSGKDIRSAAGDLPVLMFDDMSTDPEACYDSIETPSQTGMYAAIKHLAERGRKTIGIVGTLGKSAEAEHSLSVTLRQTRYAYAYQALGAYGLNTDNAYIQSDWSVEAGIEVAHKLAASGMQYDALCCMNDELALGVMRGLAECGVNVPDDVAVIGFDGVGCGSYTTPTLSTIAVDFDGMAQTAATMMQQQIEQDATERNNSIPKRIIVGFQLLKRESTMGRTATTGFTTKTRTEATMTADES</sequence>
<accession>E0QAF5</accession>
<evidence type="ECO:0000256" key="2">
    <source>
        <dbReference type="ARBA" id="ARBA00023125"/>
    </source>
</evidence>
<evidence type="ECO:0000256" key="1">
    <source>
        <dbReference type="ARBA" id="ARBA00023015"/>
    </source>
</evidence>
<dbReference type="CDD" id="cd06267">
    <property type="entry name" value="PBP1_LacI_sugar_binding-like"/>
    <property type="match status" value="1"/>
</dbReference>
<keyword evidence="2" id="KW-0238">DNA-binding</keyword>
<dbReference type="SUPFAM" id="SSF53822">
    <property type="entry name" value="Periplasmic binding protein-like I"/>
    <property type="match status" value="1"/>
</dbReference>
<dbReference type="AlphaFoldDB" id="E0QAF5"/>